<keyword evidence="4 6" id="KW-1133">Transmembrane helix</keyword>
<dbReference type="Pfam" id="PF01810">
    <property type="entry name" value="LysE"/>
    <property type="match status" value="1"/>
</dbReference>
<proteinExistence type="predicted"/>
<dbReference type="PANTHER" id="PTHR30086">
    <property type="entry name" value="ARGININE EXPORTER PROTEIN ARGO"/>
    <property type="match status" value="1"/>
</dbReference>
<comment type="caution">
    <text evidence="7">The sequence shown here is derived from an EMBL/GenBank/DDBJ whole genome shotgun (WGS) entry which is preliminary data.</text>
</comment>
<evidence type="ECO:0000256" key="3">
    <source>
        <dbReference type="ARBA" id="ARBA00022692"/>
    </source>
</evidence>
<gene>
    <name evidence="7" type="ORF">WG68_10015</name>
</gene>
<keyword evidence="5 6" id="KW-0472">Membrane</keyword>
<dbReference type="EMBL" id="LAHO01000009">
    <property type="protein sequence ID" value="KKO45384.1"/>
    <property type="molecule type" value="Genomic_DNA"/>
</dbReference>
<dbReference type="RefSeq" id="WP_046557558.1">
    <property type="nucleotide sequence ID" value="NZ_LAHO01000009.1"/>
</dbReference>
<dbReference type="PIRSF" id="PIRSF006324">
    <property type="entry name" value="LeuE"/>
    <property type="match status" value="1"/>
</dbReference>
<evidence type="ECO:0000256" key="4">
    <source>
        <dbReference type="ARBA" id="ARBA00022989"/>
    </source>
</evidence>
<feature type="transmembrane region" description="Helical" evidence="6">
    <location>
        <begin position="72"/>
        <end position="89"/>
    </location>
</feature>
<dbReference type="PANTHER" id="PTHR30086:SF5">
    <property type="entry name" value="HOMOGENTISATE EXPORT PROTEIN"/>
    <property type="match status" value="1"/>
</dbReference>
<feature type="transmembrane region" description="Helical" evidence="6">
    <location>
        <begin position="6"/>
        <end position="29"/>
    </location>
</feature>
<reference evidence="7 8" key="1">
    <citation type="submission" date="2015-03" db="EMBL/GenBank/DDBJ databases">
        <title>Draft genome sequences of two protease-producing strains of Arsukibacterium isolated from two cold and alkaline environments.</title>
        <authorList>
            <person name="Lylloff J.E."/>
            <person name="Skov L.B."/>
            <person name="Jepsen M."/>
            <person name="Hallin P.F."/>
            <person name="Sorensen S.J."/>
            <person name="Stougaard P."/>
            <person name="Glaring M.A."/>
        </authorList>
    </citation>
    <scope>NUCLEOTIDE SEQUENCE [LARGE SCALE GENOMIC DNA]</scope>
    <source>
        <strain evidence="7 8">GCM72</strain>
    </source>
</reference>
<evidence type="ECO:0000256" key="2">
    <source>
        <dbReference type="ARBA" id="ARBA00022475"/>
    </source>
</evidence>
<feature type="transmembrane region" description="Helical" evidence="6">
    <location>
        <begin position="147"/>
        <end position="168"/>
    </location>
</feature>
<keyword evidence="3 6" id="KW-0812">Transmembrane</keyword>
<keyword evidence="2" id="KW-1003">Cell membrane</keyword>
<keyword evidence="8" id="KW-1185">Reference proteome</keyword>
<evidence type="ECO:0000256" key="6">
    <source>
        <dbReference type="SAM" id="Phobius"/>
    </source>
</evidence>
<dbReference type="Proteomes" id="UP000034228">
    <property type="component" value="Unassembled WGS sequence"/>
</dbReference>
<dbReference type="AlphaFoldDB" id="A0A0M2V4P8"/>
<dbReference type="InterPro" id="IPR001123">
    <property type="entry name" value="LeuE-type"/>
</dbReference>
<feature type="transmembrane region" description="Helical" evidence="6">
    <location>
        <begin position="41"/>
        <end position="66"/>
    </location>
</feature>
<sequence>MVNLALMGAFIPTFLFVSVTPGMCMTLAMTLGMSQGVRRTFWMMWGEMLGVALVAILAVLGVAALMLQFPTVFQWFKILGACYLAYIGLQMWRAKGKLAIPTAGLVPQLLPRRTLFSQGFITAVSNPKGWAFHMALLPPFIDSQLAFWPQLVILISIILLLEFLSMLLYASGGKALALFLTRANRVQYLNRIGASLMFGVALWMLLG</sequence>
<comment type="subcellular location">
    <subcellularLocation>
        <location evidence="1">Cell membrane</location>
        <topology evidence="1">Multi-pass membrane protein</topology>
    </subcellularLocation>
</comment>
<feature type="transmembrane region" description="Helical" evidence="6">
    <location>
        <begin position="188"/>
        <end position="206"/>
    </location>
</feature>
<dbReference type="OrthoDB" id="9804822at2"/>
<evidence type="ECO:0000313" key="7">
    <source>
        <dbReference type="EMBL" id="KKO45384.1"/>
    </source>
</evidence>
<dbReference type="PATRIC" id="fig|336831.14.peg.885"/>
<protein>
    <submittedName>
        <fullName evidence="7">Threonine transporter RhtB</fullName>
    </submittedName>
</protein>
<organism evidence="7 8">
    <name type="scientific">Arsukibacterium ikkense</name>
    <dbReference type="NCBI Taxonomy" id="336831"/>
    <lineage>
        <taxon>Bacteria</taxon>
        <taxon>Pseudomonadati</taxon>
        <taxon>Pseudomonadota</taxon>
        <taxon>Gammaproteobacteria</taxon>
        <taxon>Chromatiales</taxon>
        <taxon>Chromatiaceae</taxon>
        <taxon>Arsukibacterium</taxon>
    </lineage>
</organism>
<accession>A0A0M2V4P8</accession>
<dbReference type="GO" id="GO:0042970">
    <property type="term" value="F:homoserine transmembrane transporter activity"/>
    <property type="evidence" value="ECO:0007669"/>
    <property type="project" value="TreeGrafter"/>
</dbReference>
<feature type="transmembrane region" description="Helical" evidence="6">
    <location>
        <begin position="120"/>
        <end position="141"/>
    </location>
</feature>
<name>A0A0M2V4P8_9GAMM</name>
<evidence type="ECO:0000256" key="5">
    <source>
        <dbReference type="ARBA" id="ARBA00023136"/>
    </source>
</evidence>
<evidence type="ECO:0000256" key="1">
    <source>
        <dbReference type="ARBA" id="ARBA00004651"/>
    </source>
</evidence>
<dbReference type="STRING" id="336831.WG68_10015"/>
<dbReference type="GO" id="GO:0005886">
    <property type="term" value="C:plasma membrane"/>
    <property type="evidence" value="ECO:0007669"/>
    <property type="project" value="UniProtKB-SubCell"/>
</dbReference>
<evidence type="ECO:0000313" key="8">
    <source>
        <dbReference type="Proteomes" id="UP000034228"/>
    </source>
</evidence>